<evidence type="ECO:0000256" key="2">
    <source>
        <dbReference type="ARBA" id="ARBA00022475"/>
    </source>
</evidence>
<comment type="cofactor">
    <cofactor evidence="1">
        <name>Zn(2+)</name>
        <dbReference type="ChEBI" id="CHEBI:29105"/>
    </cofactor>
</comment>
<dbReference type="Gene3D" id="3.30.2010.10">
    <property type="entry name" value="Metalloproteases ('zincins'), catalytic domain"/>
    <property type="match status" value="1"/>
</dbReference>
<keyword evidence="2" id="KW-1003">Cell membrane</keyword>
<feature type="transmembrane region" description="Helical" evidence="11">
    <location>
        <begin position="183"/>
        <end position="203"/>
    </location>
</feature>
<dbReference type="RefSeq" id="WP_189483874.1">
    <property type="nucleotide sequence ID" value="NZ_BMYR01000012.1"/>
</dbReference>
<evidence type="ECO:0000256" key="9">
    <source>
        <dbReference type="ARBA" id="ARBA00023049"/>
    </source>
</evidence>
<evidence type="ECO:0000256" key="3">
    <source>
        <dbReference type="ARBA" id="ARBA00022670"/>
    </source>
</evidence>
<dbReference type="GO" id="GO:0008233">
    <property type="term" value="F:peptidase activity"/>
    <property type="evidence" value="ECO:0007669"/>
    <property type="project" value="UniProtKB-KW"/>
</dbReference>
<evidence type="ECO:0000256" key="10">
    <source>
        <dbReference type="ARBA" id="ARBA00023136"/>
    </source>
</evidence>
<accession>A0ABQ2WRU5</accession>
<reference evidence="14" key="1">
    <citation type="journal article" date="2019" name="Int. J. Syst. Evol. Microbiol.">
        <title>The Global Catalogue of Microorganisms (GCM) 10K type strain sequencing project: providing services to taxonomists for standard genome sequencing and annotation.</title>
        <authorList>
            <consortium name="The Broad Institute Genomics Platform"/>
            <consortium name="The Broad Institute Genome Sequencing Center for Infectious Disease"/>
            <person name="Wu L."/>
            <person name="Ma J."/>
        </authorList>
    </citation>
    <scope>NUCLEOTIDE SEQUENCE [LARGE SCALE GENOMIC DNA]</scope>
    <source>
        <strain evidence="14">KCTC 23723</strain>
    </source>
</reference>
<evidence type="ECO:0000256" key="5">
    <source>
        <dbReference type="ARBA" id="ARBA00022723"/>
    </source>
</evidence>
<dbReference type="Proteomes" id="UP000634667">
    <property type="component" value="Unassembled WGS sequence"/>
</dbReference>
<dbReference type="EMBL" id="BMYR01000012">
    <property type="protein sequence ID" value="GGW70399.1"/>
    <property type="molecule type" value="Genomic_DNA"/>
</dbReference>
<proteinExistence type="predicted"/>
<evidence type="ECO:0000256" key="6">
    <source>
        <dbReference type="ARBA" id="ARBA00022801"/>
    </source>
</evidence>
<organism evidence="13 14">
    <name type="scientific">Alishewanella tabrizica</name>
    <dbReference type="NCBI Taxonomy" id="671278"/>
    <lineage>
        <taxon>Bacteria</taxon>
        <taxon>Pseudomonadati</taxon>
        <taxon>Pseudomonadota</taxon>
        <taxon>Gammaproteobacteria</taxon>
        <taxon>Alteromonadales</taxon>
        <taxon>Alteromonadaceae</taxon>
        <taxon>Alishewanella</taxon>
    </lineage>
</organism>
<keyword evidence="7" id="KW-0862">Zinc</keyword>
<keyword evidence="4 11" id="KW-0812">Transmembrane</keyword>
<feature type="transmembrane region" description="Helical" evidence="11">
    <location>
        <begin position="20"/>
        <end position="45"/>
    </location>
</feature>
<feature type="domain" description="Peptidase M48" evidence="12">
    <location>
        <begin position="106"/>
        <end position="326"/>
    </location>
</feature>
<sequence>MATDFFQQQDLARRNTKILVLLFLLAVLSLIALTNILVMFGFGFFQGQLQPTLSWEIITIISLVVITVVGLAIVAKWQQLKLGGRTVAQALGGERVTADSQDPLKRRLLNVVEEMALAANLPVPPVYLLPERGINAFAAGYSPADAVIGVTQGCIEQLNRDELQGVIAHEFSHILNGDMRMNIRLIAILNGILFIGHIGYYLLRAGRGSRIGISSRNRNEGTAGIMLLGVGLVIIGYLGSFFGNLIKAAVSRQREYLADASAVQFSRNPRGIAGALKRIGGYESRSRIRHGNADEMSHLFFGEAISRWAAIFATHPPLDKRIRRVDPSWNGRFATPVPIQHVSPAQAAEQPQERQRRAMLAMIPMLLSQSSHQPLSAQAIVCAMLLHTDSSNRHATPAFTEQLRLIKDISGMPLLNQVDQLSDAVQRLPLAQQVQLLQMAVPALKQLTETDFYHFSQLINKLAGDTPDLRQWLGLSFIKHVVASHFDSKHVIRRSQLKTLPELLPHVLPLLSAVADCAGDPDAVNTAWQAVLKQLALPADQAKPLVVFNQLDDALLPLLHASPAVKQHIWQAIQVAIAADKHRSEAELGLQNLLALLLELPVPLTAEFD</sequence>
<comment type="caution">
    <text evidence="13">The sequence shown here is derived from an EMBL/GenBank/DDBJ whole genome shotgun (WGS) entry which is preliminary data.</text>
</comment>
<evidence type="ECO:0000256" key="7">
    <source>
        <dbReference type="ARBA" id="ARBA00022833"/>
    </source>
</evidence>
<evidence type="ECO:0000259" key="12">
    <source>
        <dbReference type="Pfam" id="PF01435"/>
    </source>
</evidence>
<feature type="transmembrane region" description="Helical" evidence="11">
    <location>
        <begin position="223"/>
        <end position="246"/>
    </location>
</feature>
<evidence type="ECO:0000256" key="1">
    <source>
        <dbReference type="ARBA" id="ARBA00001947"/>
    </source>
</evidence>
<keyword evidence="5" id="KW-0479">Metal-binding</keyword>
<dbReference type="CDD" id="cd07340">
    <property type="entry name" value="M48B_Htpx_like"/>
    <property type="match status" value="1"/>
</dbReference>
<keyword evidence="6" id="KW-0378">Hydrolase</keyword>
<dbReference type="InterPro" id="IPR050083">
    <property type="entry name" value="HtpX_protease"/>
</dbReference>
<keyword evidence="8 11" id="KW-1133">Transmembrane helix</keyword>
<name>A0ABQ2WRU5_9ALTE</name>
<keyword evidence="9" id="KW-0482">Metalloprotease</keyword>
<keyword evidence="10 11" id="KW-0472">Membrane</keyword>
<protein>
    <submittedName>
        <fullName evidence="13">Zn-dependent protease</fullName>
    </submittedName>
</protein>
<evidence type="ECO:0000256" key="8">
    <source>
        <dbReference type="ARBA" id="ARBA00022989"/>
    </source>
</evidence>
<gene>
    <name evidence="13" type="ORF">GCM10008111_28210</name>
</gene>
<feature type="transmembrane region" description="Helical" evidence="11">
    <location>
        <begin position="57"/>
        <end position="75"/>
    </location>
</feature>
<dbReference type="GO" id="GO:0006508">
    <property type="term" value="P:proteolysis"/>
    <property type="evidence" value="ECO:0007669"/>
    <property type="project" value="UniProtKB-KW"/>
</dbReference>
<dbReference type="Pfam" id="PF01435">
    <property type="entry name" value="Peptidase_M48"/>
    <property type="match status" value="1"/>
</dbReference>
<dbReference type="PANTHER" id="PTHR43221:SF2">
    <property type="entry name" value="PROTEASE HTPX HOMOLOG"/>
    <property type="match status" value="1"/>
</dbReference>
<evidence type="ECO:0000313" key="13">
    <source>
        <dbReference type="EMBL" id="GGW70399.1"/>
    </source>
</evidence>
<evidence type="ECO:0000256" key="11">
    <source>
        <dbReference type="SAM" id="Phobius"/>
    </source>
</evidence>
<evidence type="ECO:0000313" key="14">
    <source>
        <dbReference type="Proteomes" id="UP000634667"/>
    </source>
</evidence>
<dbReference type="PANTHER" id="PTHR43221">
    <property type="entry name" value="PROTEASE HTPX"/>
    <property type="match status" value="1"/>
</dbReference>
<dbReference type="InterPro" id="IPR001915">
    <property type="entry name" value="Peptidase_M48"/>
</dbReference>
<keyword evidence="3 13" id="KW-0645">Protease</keyword>
<evidence type="ECO:0000256" key="4">
    <source>
        <dbReference type="ARBA" id="ARBA00022692"/>
    </source>
</evidence>
<keyword evidence="14" id="KW-1185">Reference proteome</keyword>